<keyword evidence="2" id="KW-1185">Reference proteome</keyword>
<dbReference type="Proteomes" id="UP001642540">
    <property type="component" value="Unassembled WGS sequence"/>
</dbReference>
<accession>A0ABP1RG87</accession>
<gene>
    <name evidence="1" type="ORF">ODALV1_LOCUS21242</name>
</gene>
<proteinExistence type="predicted"/>
<reference evidence="1 2" key="1">
    <citation type="submission" date="2024-08" db="EMBL/GenBank/DDBJ databases">
        <authorList>
            <person name="Cucini C."/>
            <person name="Frati F."/>
        </authorList>
    </citation>
    <scope>NUCLEOTIDE SEQUENCE [LARGE SCALE GENOMIC DNA]</scope>
</reference>
<evidence type="ECO:0000313" key="2">
    <source>
        <dbReference type="Proteomes" id="UP001642540"/>
    </source>
</evidence>
<protein>
    <submittedName>
        <fullName evidence="1">Uncharacterized protein</fullName>
    </submittedName>
</protein>
<dbReference type="EMBL" id="CAXLJM020000070">
    <property type="protein sequence ID" value="CAL8126051.1"/>
    <property type="molecule type" value="Genomic_DNA"/>
</dbReference>
<comment type="caution">
    <text evidence="1">The sequence shown here is derived from an EMBL/GenBank/DDBJ whole genome shotgun (WGS) entry which is preliminary data.</text>
</comment>
<name>A0ABP1RG87_9HEXA</name>
<evidence type="ECO:0000313" key="1">
    <source>
        <dbReference type="EMBL" id="CAL8126051.1"/>
    </source>
</evidence>
<sequence length="74" mass="8394">MPVHDVHEILTQLMLLVDNQNPPTREISRQLNDLAESIISGGPEMQQKALRLGAYAIVCRSWIFSCYNETSHNV</sequence>
<organism evidence="1 2">
    <name type="scientific">Orchesella dallaii</name>
    <dbReference type="NCBI Taxonomy" id="48710"/>
    <lineage>
        <taxon>Eukaryota</taxon>
        <taxon>Metazoa</taxon>
        <taxon>Ecdysozoa</taxon>
        <taxon>Arthropoda</taxon>
        <taxon>Hexapoda</taxon>
        <taxon>Collembola</taxon>
        <taxon>Entomobryomorpha</taxon>
        <taxon>Entomobryoidea</taxon>
        <taxon>Orchesellidae</taxon>
        <taxon>Orchesellinae</taxon>
        <taxon>Orchesella</taxon>
    </lineage>
</organism>